<evidence type="ECO:0000259" key="5">
    <source>
        <dbReference type="PROSITE" id="PS50977"/>
    </source>
</evidence>
<comment type="caution">
    <text evidence="6">The sequence shown here is derived from an EMBL/GenBank/DDBJ whole genome shotgun (WGS) entry which is preliminary data.</text>
</comment>
<dbReference type="InterPro" id="IPR054156">
    <property type="entry name" value="YxaF_TetR_C"/>
</dbReference>
<dbReference type="PANTHER" id="PTHR47506">
    <property type="entry name" value="TRANSCRIPTIONAL REGULATORY PROTEIN"/>
    <property type="match status" value="1"/>
</dbReference>
<dbReference type="GO" id="GO:0003677">
    <property type="term" value="F:DNA binding"/>
    <property type="evidence" value="ECO:0007669"/>
    <property type="project" value="UniProtKB-UniRule"/>
</dbReference>
<proteinExistence type="predicted"/>
<dbReference type="PANTHER" id="PTHR47506:SF3">
    <property type="entry name" value="HTH-TYPE TRANSCRIPTIONAL REGULATOR LMRA"/>
    <property type="match status" value="1"/>
</dbReference>
<dbReference type="STRING" id="1793963.AXI58_00310"/>
<organism evidence="6 7">
    <name type="scientific">Bacillus nakamurai</name>
    <dbReference type="NCBI Taxonomy" id="1793963"/>
    <lineage>
        <taxon>Bacteria</taxon>
        <taxon>Bacillati</taxon>
        <taxon>Bacillota</taxon>
        <taxon>Bacilli</taxon>
        <taxon>Bacillales</taxon>
        <taxon>Bacillaceae</taxon>
        <taxon>Bacillus</taxon>
    </lineage>
</organism>
<feature type="DNA-binding region" description="H-T-H motif" evidence="4">
    <location>
        <begin position="27"/>
        <end position="46"/>
    </location>
</feature>
<dbReference type="InterPro" id="IPR001647">
    <property type="entry name" value="HTH_TetR"/>
</dbReference>
<dbReference type="SUPFAM" id="SSF46689">
    <property type="entry name" value="Homeodomain-like"/>
    <property type="match status" value="1"/>
</dbReference>
<dbReference type="PRINTS" id="PR00455">
    <property type="entry name" value="HTHTETR"/>
</dbReference>
<dbReference type="AlphaFoldDB" id="A0A150FC65"/>
<sequence>MSYGDSREKILAAATRLFQVQGYYGTGLNQIIKESGAPKGSLYYYFPGGKEQLAIEAVNEMSDYIRLKIKESLDAHPDPAESIQLFLKDLSRQFTCPENFEGFPVGLLAAETSLTSENLQKACQNAYQEWENLFAGKLRAAGFSEEKAAEISTVLNAMIEGGIILSLAKKDRMPIIHISKQIPKLLKT</sequence>
<keyword evidence="1" id="KW-0805">Transcription regulation</keyword>
<evidence type="ECO:0000313" key="6">
    <source>
        <dbReference type="EMBL" id="KXZ23397.1"/>
    </source>
</evidence>
<evidence type="ECO:0000256" key="2">
    <source>
        <dbReference type="ARBA" id="ARBA00023125"/>
    </source>
</evidence>
<feature type="domain" description="HTH tetR-type" evidence="5">
    <location>
        <begin position="4"/>
        <end position="64"/>
    </location>
</feature>
<reference evidence="7" key="1">
    <citation type="submission" date="2016-02" db="EMBL/GenBank/DDBJ databases">
        <authorList>
            <person name="Dunlap C."/>
        </authorList>
    </citation>
    <scope>NUCLEOTIDE SEQUENCE [LARGE SCALE GENOMIC DNA]</scope>
    <source>
        <strain evidence="7">NRRL B-41092</strain>
    </source>
</reference>
<evidence type="ECO:0000256" key="3">
    <source>
        <dbReference type="ARBA" id="ARBA00023163"/>
    </source>
</evidence>
<keyword evidence="7" id="KW-1185">Reference proteome</keyword>
<name>A0A150FC65_9BACI</name>
<dbReference type="InterPro" id="IPR036271">
    <property type="entry name" value="Tet_transcr_reg_TetR-rel_C_sf"/>
</dbReference>
<evidence type="ECO:0000313" key="7">
    <source>
        <dbReference type="Proteomes" id="UP000075430"/>
    </source>
</evidence>
<gene>
    <name evidence="6" type="ORF">AXI58_00310</name>
</gene>
<dbReference type="Pfam" id="PF00440">
    <property type="entry name" value="TetR_N"/>
    <property type="match status" value="1"/>
</dbReference>
<keyword evidence="3" id="KW-0804">Transcription</keyword>
<dbReference type="OrthoDB" id="9810023at2"/>
<dbReference type="Gene3D" id="1.10.357.10">
    <property type="entry name" value="Tetracycline Repressor, domain 2"/>
    <property type="match status" value="1"/>
</dbReference>
<dbReference type="Proteomes" id="UP000075430">
    <property type="component" value="Unassembled WGS sequence"/>
</dbReference>
<accession>A0A150FC65</accession>
<dbReference type="Pfam" id="PF21993">
    <property type="entry name" value="TetR_C_13_2"/>
    <property type="match status" value="1"/>
</dbReference>
<evidence type="ECO:0000256" key="1">
    <source>
        <dbReference type="ARBA" id="ARBA00023015"/>
    </source>
</evidence>
<keyword evidence="2 4" id="KW-0238">DNA-binding</keyword>
<protein>
    <submittedName>
        <fullName evidence="6">TetR family transcriptional regulator</fullName>
    </submittedName>
</protein>
<dbReference type="PROSITE" id="PS50977">
    <property type="entry name" value="HTH_TETR_2"/>
    <property type="match status" value="1"/>
</dbReference>
<dbReference type="RefSeq" id="WP_061520007.1">
    <property type="nucleotide sequence ID" value="NZ_JANBMN010000004.1"/>
</dbReference>
<dbReference type="InterPro" id="IPR009057">
    <property type="entry name" value="Homeodomain-like_sf"/>
</dbReference>
<dbReference type="SUPFAM" id="SSF48498">
    <property type="entry name" value="Tetracyclin repressor-like, C-terminal domain"/>
    <property type="match status" value="1"/>
</dbReference>
<evidence type="ECO:0000256" key="4">
    <source>
        <dbReference type="PROSITE-ProRule" id="PRU00335"/>
    </source>
</evidence>
<dbReference type="EMBL" id="LSBA01000001">
    <property type="protein sequence ID" value="KXZ23397.1"/>
    <property type="molecule type" value="Genomic_DNA"/>
</dbReference>